<dbReference type="Proteomes" id="UP000287374">
    <property type="component" value="Unassembled WGS sequence"/>
</dbReference>
<dbReference type="PANTHER" id="PTHR21485">
    <property type="entry name" value="HAD SUPERFAMILY MEMBERS CMAS AND KDSC"/>
    <property type="match status" value="1"/>
</dbReference>
<evidence type="ECO:0000313" key="4">
    <source>
        <dbReference type="Proteomes" id="UP000287374"/>
    </source>
</evidence>
<protein>
    <submittedName>
        <fullName evidence="1">Pseudaminic acid cytidylyltransferase</fullName>
        <ecNumber evidence="2">2.7.7.81</ecNumber>
    </submittedName>
</protein>
<evidence type="ECO:0000313" key="3">
    <source>
        <dbReference type="Proteomes" id="UP000247152"/>
    </source>
</evidence>
<dbReference type="Pfam" id="PF02348">
    <property type="entry name" value="CTP_transf_3"/>
    <property type="match status" value="1"/>
</dbReference>
<reference evidence="1 3" key="1">
    <citation type="submission" date="2018-05" db="EMBL/GenBank/DDBJ databases">
        <title>Legionella qingyii sp.nov., whole genome shotgun sequence.</title>
        <authorList>
            <person name="Wu H."/>
            <person name="Zhu Q."/>
            <person name="Hu C."/>
        </authorList>
    </citation>
    <scope>NUCLEOTIDE SEQUENCE [LARGE SCALE GENOMIC DNA]</scope>
    <source>
        <strain evidence="1 3">HEB18</strain>
    </source>
</reference>
<dbReference type="Gene3D" id="3.90.550.10">
    <property type="entry name" value="Spore Coat Polysaccharide Biosynthesis Protein SpsA, Chain A"/>
    <property type="match status" value="1"/>
</dbReference>
<name>A0A317U4I0_9GAMM</name>
<organism evidence="1 3">
    <name type="scientific">Legionella qingyii</name>
    <dbReference type="NCBI Taxonomy" id="2184757"/>
    <lineage>
        <taxon>Bacteria</taxon>
        <taxon>Pseudomonadati</taxon>
        <taxon>Pseudomonadota</taxon>
        <taxon>Gammaproteobacteria</taxon>
        <taxon>Legionellales</taxon>
        <taxon>Legionellaceae</taxon>
        <taxon>Legionella</taxon>
    </lineage>
</organism>
<keyword evidence="1" id="KW-0548">Nucleotidyltransferase</keyword>
<dbReference type="InterPro" id="IPR003329">
    <property type="entry name" value="Cytidylyl_trans"/>
</dbReference>
<proteinExistence type="predicted"/>
<dbReference type="GO" id="GO:0008781">
    <property type="term" value="F:N-acylneuraminate cytidylyltransferase activity"/>
    <property type="evidence" value="ECO:0007669"/>
    <property type="project" value="TreeGrafter"/>
</dbReference>
<dbReference type="PANTHER" id="PTHR21485:SF6">
    <property type="entry name" value="N-ACYLNEURAMINATE CYTIDYLYLTRANSFERASE-RELATED"/>
    <property type="match status" value="1"/>
</dbReference>
<evidence type="ECO:0000313" key="1">
    <source>
        <dbReference type="EMBL" id="PWY56601.1"/>
    </source>
</evidence>
<dbReference type="RefSeq" id="WP_110141980.1">
    <property type="nucleotide sequence ID" value="NZ_QHJG01000007.1"/>
</dbReference>
<dbReference type="InterPro" id="IPR050793">
    <property type="entry name" value="CMP-NeuNAc_synthase"/>
</dbReference>
<sequence>MNIAIIPARGGSKRIPRKNIKNFHGKPIIAYSIEAALRTNLFDKIIVSTDDKEIAAIANQYGAETPFIRPLEIADDYATTLDVIEHALNWLDSNNYYIKNLCCIYPTAPFLQKEYLEESYNLLTKGVHYVFAATEYAYPVTRAFKLTENRTIQMLWPENYEQRSQDLDKIYHDAGMFYWGTYEAFKKKLPIFSQHSTPLLLPHYRVHDIDTSDDWVMAEIHYKMLQEM</sequence>
<dbReference type="EC" id="2.7.7.81" evidence="2"/>
<dbReference type="InterPro" id="IPR029044">
    <property type="entry name" value="Nucleotide-diphossugar_trans"/>
</dbReference>
<dbReference type="InterPro" id="IPR020039">
    <property type="entry name" value="PseF"/>
</dbReference>
<dbReference type="NCBIfam" id="TIGR03584">
    <property type="entry name" value="PseF"/>
    <property type="match status" value="1"/>
</dbReference>
<comment type="caution">
    <text evidence="1">The sequence shown here is derived from an EMBL/GenBank/DDBJ whole genome shotgun (WGS) entry which is preliminary data.</text>
</comment>
<dbReference type="AlphaFoldDB" id="A0A317U4I0"/>
<dbReference type="OrthoDB" id="9805604at2"/>
<dbReference type="CDD" id="cd02513">
    <property type="entry name" value="CMP-NeuAc_Synthase"/>
    <property type="match status" value="1"/>
</dbReference>
<evidence type="ECO:0000313" key="2">
    <source>
        <dbReference type="EMBL" id="RUR23414.1"/>
    </source>
</evidence>
<dbReference type="EMBL" id="QHJG01000007">
    <property type="protein sequence ID" value="PWY56601.1"/>
    <property type="molecule type" value="Genomic_DNA"/>
</dbReference>
<dbReference type="EMBL" id="RZGX01000008">
    <property type="protein sequence ID" value="RUR23414.1"/>
    <property type="molecule type" value="Genomic_DNA"/>
</dbReference>
<gene>
    <name evidence="1" type="primary">pseF</name>
    <name evidence="1" type="ORF">DGG96_05615</name>
    <name evidence="2" type="ORF">ELY20_07345</name>
</gene>
<keyword evidence="4" id="KW-1185">Reference proteome</keyword>
<reference evidence="2 4" key="2">
    <citation type="submission" date="2018-12" db="EMBL/GenBank/DDBJ databases">
        <title>Legionella sp,whole genome shotgun sequence.</title>
        <authorList>
            <person name="Wu H."/>
        </authorList>
    </citation>
    <scope>NUCLEOTIDE SEQUENCE [LARGE SCALE GENOMIC DNA]</scope>
    <source>
        <strain evidence="2">Km489</strain>
        <strain evidence="4">km489</strain>
    </source>
</reference>
<dbReference type="SUPFAM" id="SSF53448">
    <property type="entry name" value="Nucleotide-diphospho-sugar transferases"/>
    <property type="match status" value="1"/>
</dbReference>
<keyword evidence="1" id="KW-0808">Transferase</keyword>
<accession>A0A317U4I0</accession>
<dbReference type="Proteomes" id="UP000247152">
    <property type="component" value="Unassembled WGS sequence"/>
</dbReference>